<evidence type="ECO:0000256" key="1">
    <source>
        <dbReference type="SAM" id="MobiDB-lite"/>
    </source>
</evidence>
<dbReference type="Proteomes" id="UP000265140">
    <property type="component" value="Chromosome 10"/>
</dbReference>
<reference evidence="2" key="3">
    <citation type="submission" date="2025-08" db="UniProtKB">
        <authorList>
            <consortium name="Ensembl"/>
        </authorList>
    </citation>
    <scope>IDENTIFICATION</scope>
</reference>
<evidence type="ECO:0000313" key="2">
    <source>
        <dbReference type="Ensembl" id="ENSELUP00000027046.2"/>
    </source>
</evidence>
<reference evidence="3" key="1">
    <citation type="journal article" date="2014" name="PLoS ONE">
        <title>The genome and linkage map of the northern pike (Esox lucius): conserved synteny revealed between the salmonid sister group and the Neoteleostei.</title>
        <authorList>
            <person name="Rondeau E.B."/>
            <person name="Minkley D.R."/>
            <person name="Leong J.S."/>
            <person name="Messmer A.M."/>
            <person name="Jantzen J.R."/>
            <person name="von Schalburg K.R."/>
            <person name="Lemon C."/>
            <person name="Bird N.H."/>
            <person name="Koop B.F."/>
        </authorList>
    </citation>
    <scope>NUCLEOTIDE SEQUENCE</scope>
</reference>
<accession>A0A3P8ZE61</accession>
<dbReference type="Ensembl" id="ENSELUT00000016955.3">
    <property type="protein sequence ID" value="ENSELUP00000027046.2"/>
    <property type="gene ID" value="ENSELUG00000003126.3"/>
</dbReference>
<organism evidence="2 3">
    <name type="scientific">Esox lucius</name>
    <name type="common">Northern pike</name>
    <dbReference type="NCBI Taxonomy" id="8010"/>
    <lineage>
        <taxon>Eukaryota</taxon>
        <taxon>Metazoa</taxon>
        <taxon>Chordata</taxon>
        <taxon>Craniata</taxon>
        <taxon>Vertebrata</taxon>
        <taxon>Euteleostomi</taxon>
        <taxon>Actinopterygii</taxon>
        <taxon>Neopterygii</taxon>
        <taxon>Teleostei</taxon>
        <taxon>Protacanthopterygii</taxon>
        <taxon>Esociformes</taxon>
        <taxon>Esocidae</taxon>
        <taxon>Esox</taxon>
    </lineage>
</organism>
<sequence length="86" mass="9130">MHDNHEGGAGDEDELQRPKACVGQREVKVVARVCAARLAGVAIKVLLVVAPDSFSSHDEDHDAKHKDDGEPDASEAGGIFIDPAEE</sequence>
<name>A0A3P8ZE61_ESOLU</name>
<dbReference type="Bgee" id="ENSELUG00000003126">
    <property type="expression patterns" value="Expressed in mesonephros and 1 other cell type or tissue"/>
</dbReference>
<dbReference type="AlphaFoldDB" id="A0A3P8ZE61"/>
<keyword evidence="3" id="KW-1185">Reference proteome</keyword>
<dbReference type="InParanoid" id="A0A3P8ZE61"/>
<feature type="compositionally biased region" description="Basic and acidic residues" evidence="1">
    <location>
        <begin position="55"/>
        <end position="68"/>
    </location>
</feature>
<evidence type="ECO:0000313" key="3">
    <source>
        <dbReference type="Proteomes" id="UP000265140"/>
    </source>
</evidence>
<reference evidence="2" key="4">
    <citation type="submission" date="2025-09" db="UniProtKB">
        <authorList>
            <consortium name="Ensembl"/>
        </authorList>
    </citation>
    <scope>IDENTIFICATION</scope>
</reference>
<proteinExistence type="predicted"/>
<dbReference type="OMA" id="ECPVHDE"/>
<dbReference type="STRING" id="8010.ENSELUP00000027046"/>
<dbReference type="GeneTree" id="ENSGT01030000234911"/>
<reference evidence="2" key="2">
    <citation type="submission" date="2020-02" db="EMBL/GenBank/DDBJ databases">
        <title>Esox lucius (northern pike) genome, fEsoLuc1, primary haplotype.</title>
        <authorList>
            <person name="Myers G."/>
            <person name="Karagic N."/>
            <person name="Meyer A."/>
            <person name="Pippel M."/>
            <person name="Reichard M."/>
            <person name="Winkler S."/>
            <person name="Tracey A."/>
            <person name="Sims Y."/>
            <person name="Howe K."/>
            <person name="Rhie A."/>
            <person name="Formenti G."/>
            <person name="Durbin R."/>
            <person name="Fedrigo O."/>
            <person name="Jarvis E.D."/>
        </authorList>
    </citation>
    <scope>NUCLEOTIDE SEQUENCE [LARGE SCALE GENOMIC DNA]</scope>
</reference>
<feature type="region of interest" description="Disordered" evidence="1">
    <location>
        <begin position="54"/>
        <end position="86"/>
    </location>
</feature>
<protein>
    <submittedName>
        <fullName evidence="2">Uncharacterized protein</fullName>
    </submittedName>
</protein>